<dbReference type="STRING" id="989403.SAMN05421798_10786"/>
<evidence type="ECO:0000256" key="7">
    <source>
        <dbReference type="ARBA" id="ARBA00023136"/>
    </source>
</evidence>
<dbReference type="InterPro" id="IPR002781">
    <property type="entry name" value="TM_pro_TauE-like"/>
</dbReference>
<feature type="transmembrane region" description="Helical" evidence="8">
    <location>
        <begin position="9"/>
        <end position="35"/>
    </location>
</feature>
<dbReference type="PANTHER" id="PTHR30269">
    <property type="entry name" value="TRANSMEMBRANE PROTEIN YFCA"/>
    <property type="match status" value="1"/>
</dbReference>
<dbReference type="PANTHER" id="PTHR30269:SF37">
    <property type="entry name" value="MEMBRANE TRANSPORTER PROTEIN"/>
    <property type="match status" value="1"/>
</dbReference>
<keyword evidence="5 8" id="KW-0812">Transmembrane</keyword>
<dbReference type="Proteomes" id="UP000076577">
    <property type="component" value="Unassembled WGS sequence"/>
</dbReference>
<evidence type="ECO:0000256" key="8">
    <source>
        <dbReference type="RuleBase" id="RU363041"/>
    </source>
</evidence>
<reference evidence="9 10" key="1">
    <citation type="journal article" date="2016" name="Front. Microbiol.">
        <title>Comparative Genomic Analysis Reveals a Diverse Repertoire of Genes Involved in Prokaryote-Eukaryote Interactions within the Pseudovibrio Genus.</title>
        <authorList>
            <person name="Romano S."/>
            <person name="Fernandez-Guerra A."/>
            <person name="Reen F.J."/>
            <person name="Glockner F.O."/>
            <person name="Crowley S.P."/>
            <person name="O'Sullivan O."/>
            <person name="Cotter P.D."/>
            <person name="Adams C."/>
            <person name="Dobson A.D."/>
            <person name="O'Gara F."/>
        </authorList>
    </citation>
    <scope>NUCLEOTIDE SEQUENCE [LARGE SCALE GENOMIC DNA]</scope>
    <source>
        <strain evidence="9 10">Ad2</strain>
    </source>
</reference>
<feature type="transmembrane region" description="Helical" evidence="8">
    <location>
        <begin position="136"/>
        <end position="154"/>
    </location>
</feature>
<dbReference type="OrthoDB" id="7028171at2"/>
<evidence type="ECO:0000256" key="6">
    <source>
        <dbReference type="ARBA" id="ARBA00022989"/>
    </source>
</evidence>
<keyword evidence="7 8" id="KW-0472">Membrane</keyword>
<dbReference type="GO" id="GO:0005886">
    <property type="term" value="C:plasma membrane"/>
    <property type="evidence" value="ECO:0007669"/>
    <property type="project" value="UniProtKB-SubCell"/>
</dbReference>
<dbReference type="EMBL" id="LMCB01000006">
    <property type="protein sequence ID" value="KZL20801.1"/>
    <property type="molecule type" value="Genomic_DNA"/>
</dbReference>
<feature type="transmembrane region" description="Helical" evidence="8">
    <location>
        <begin position="47"/>
        <end position="68"/>
    </location>
</feature>
<evidence type="ECO:0000256" key="2">
    <source>
        <dbReference type="ARBA" id="ARBA00009142"/>
    </source>
</evidence>
<keyword evidence="10" id="KW-1185">Reference proteome</keyword>
<evidence type="ECO:0000256" key="4">
    <source>
        <dbReference type="ARBA" id="ARBA00022475"/>
    </source>
</evidence>
<comment type="caution">
    <text evidence="9">The sequence shown here is derived from an EMBL/GenBank/DDBJ whole genome shotgun (WGS) entry which is preliminary data.</text>
</comment>
<evidence type="ECO:0000313" key="10">
    <source>
        <dbReference type="Proteomes" id="UP000076577"/>
    </source>
</evidence>
<feature type="transmembrane region" description="Helical" evidence="8">
    <location>
        <begin position="75"/>
        <end position="95"/>
    </location>
</feature>
<dbReference type="AlphaFoldDB" id="A0A161V7B6"/>
<evidence type="ECO:0000313" key="9">
    <source>
        <dbReference type="EMBL" id="KZL20801.1"/>
    </source>
</evidence>
<comment type="similarity">
    <text evidence="2 8">Belongs to the 4-toluene sulfonate uptake permease (TSUP) (TC 2.A.102) family.</text>
</comment>
<keyword evidence="4 8" id="KW-1003">Cell membrane</keyword>
<feature type="transmembrane region" description="Helical" evidence="8">
    <location>
        <begin position="101"/>
        <end position="120"/>
    </location>
</feature>
<evidence type="ECO:0000256" key="3">
    <source>
        <dbReference type="ARBA" id="ARBA00022448"/>
    </source>
</evidence>
<dbReference type="InterPro" id="IPR052017">
    <property type="entry name" value="TSUP"/>
</dbReference>
<feature type="transmembrane region" description="Helical" evidence="8">
    <location>
        <begin position="166"/>
        <end position="188"/>
    </location>
</feature>
<dbReference type="Pfam" id="PF01925">
    <property type="entry name" value="TauE"/>
    <property type="match status" value="1"/>
</dbReference>
<dbReference type="RefSeq" id="WP_068004233.1">
    <property type="nucleotide sequence ID" value="NZ_FOFM01000007.1"/>
</dbReference>
<dbReference type="PATRIC" id="fig|989403.3.peg.1384"/>
<accession>A0A161V7B6</accession>
<keyword evidence="3" id="KW-0813">Transport</keyword>
<gene>
    <name evidence="9" type="ORF">PsAD2_01290</name>
</gene>
<evidence type="ECO:0000256" key="1">
    <source>
        <dbReference type="ARBA" id="ARBA00004651"/>
    </source>
</evidence>
<proteinExistence type="inferred from homology"/>
<feature type="transmembrane region" description="Helical" evidence="8">
    <location>
        <begin position="233"/>
        <end position="253"/>
    </location>
</feature>
<comment type="subcellular location">
    <subcellularLocation>
        <location evidence="1 8">Cell membrane</location>
        <topology evidence="1 8">Multi-pass membrane protein</topology>
    </subcellularLocation>
</comment>
<protein>
    <recommendedName>
        <fullName evidence="8">Probable membrane transporter protein</fullName>
    </recommendedName>
</protein>
<keyword evidence="6 8" id="KW-1133">Transmembrane helix</keyword>
<name>A0A161V7B6_9HYPH</name>
<organism evidence="9 10">
    <name type="scientific">Pseudovibrio axinellae</name>
    <dbReference type="NCBI Taxonomy" id="989403"/>
    <lineage>
        <taxon>Bacteria</taxon>
        <taxon>Pseudomonadati</taxon>
        <taxon>Pseudomonadota</taxon>
        <taxon>Alphaproteobacteria</taxon>
        <taxon>Hyphomicrobiales</taxon>
        <taxon>Stappiaceae</taxon>
        <taxon>Pseudovibrio</taxon>
    </lineage>
</organism>
<sequence length="254" mass="27001">MQDIITNPLFYLVAIPALAIVGISKGGFGGGVAILGVPMLSLIISPVQAAAILLPLLVAMDIVGLVAYRNSYDATVLKLTIPAGILGITIGWATAVYLSEAVIRLIIGGIALAFVMKYWIGDKVEQDAPKPSRAKGFLWGTVAGFTSFISHAGGPPYQIYALPLKLPTLVFAGTTVVFFAIINALKLIPYTMLGAFDTQNLTASAVLLPFAPLSMFMGVKIAKVINQQIFYKVTYFGVFIVSIKLISDGLVTLF</sequence>
<evidence type="ECO:0000256" key="5">
    <source>
        <dbReference type="ARBA" id="ARBA00022692"/>
    </source>
</evidence>